<comment type="similarity">
    <text evidence="1 8">Belongs to the cytochrome P450 family.</text>
</comment>
<dbReference type="GO" id="GO:0020037">
    <property type="term" value="F:heme binding"/>
    <property type="evidence" value="ECO:0007669"/>
    <property type="project" value="InterPro"/>
</dbReference>
<accession>A0A4U0UQB5</accession>
<evidence type="ECO:0000256" key="5">
    <source>
        <dbReference type="ARBA" id="ARBA00022827"/>
    </source>
</evidence>
<keyword evidence="2 8" id="KW-0349">Heme</keyword>
<dbReference type="InterPro" id="IPR001128">
    <property type="entry name" value="Cyt_P450"/>
</dbReference>
<dbReference type="GO" id="GO:0071949">
    <property type="term" value="F:FAD binding"/>
    <property type="evidence" value="ECO:0007669"/>
    <property type="project" value="InterPro"/>
</dbReference>
<dbReference type="Pfam" id="PF00067">
    <property type="entry name" value="p450"/>
    <property type="match status" value="1"/>
</dbReference>
<evidence type="ECO:0000256" key="4">
    <source>
        <dbReference type="ARBA" id="ARBA00022723"/>
    </source>
</evidence>
<sequence>MKRAGIYEEVSERAFHANGVSWRYIDGTRIASIRAGDATPDAKMVSLPLDELIPLIASHLEKQARGKILLSHEVTAIGQDASQAWVDVKCPEGEKRMSASYIVGCDGGSSKIRRELFGSNFPGRTWDQQIVATNVFYPGLAKHGWKTSSNFMIHPDHFPMVAQISNNGMLRVTYGEDGNLTREEMLERQPEKYKAILPGKPEPHEYTIVNFSPYKIHQRLAEKLRVGRFLLAADAAHLCNPFGGMGLTGGLADIGGLYDCLFGIYAGNADDSILDKYDEIRREKYNTIIDPISSSNLRRLWDPENIEKDEFIQMVKRAEHDKEFARSMAAGMGAVMHDFTQYYTHAVPNAEPKVLSTAALFRAKSPSRDVFDRDVFTKVFQLPDDQIHNLEAGRHHEVEMNSKYLTNFERVNELTAELTKVLDEVLAKDSQEIEQFDEIGVYQWLRDRLFTASTRALFGDELLKMYPAYCEDFFAFDSDLLSFFFSNNRDCLDYRTRNLTPRTGATLDLGLTFGLASNVIPATGWMLMHLLNPSADPSILPRILKELHEAELPDGSLDIPVLVSLPLLQSLWTETLRLYLDALVTRNLTEDLLLPLDEDGKRVVRLRKGENVFSPSWLGHHDPVAWSSPGKSAAHEFDAERFVVRDAKTGRESFSVGGTAGKYFPFGGGKTVCPGSKSGLAGLLCMALYRNRILAY</sequence>
<keyword evidence="6 8" id="KW-0560">Oxidoreductase</keyword>
<dbReference type="Proteomes" id="UP000310066">
    <property type="component" value="Unassembled WGS sequence"/>
</dbReference>
<gene>
    <name evidence="10" type="ORF">B0A54_11155</name>
</gene>
<evidence type="ECO:0000313" key="10">
    <source>
        <dbReference type="EMBL" id="TKA38141.1"/>
    </source>
</evidence>
<dbReference type="Pfam" id="PF01494">
    <property type="entry name" value="FAD_binding_3"/>
    <property type="match status" value="1"/>
</dbReference>
<evidence type="ECO:0000256" key="8">
    <source>
        <dbReference type="RuleBase" id="RU000461"/>
    </source>
</evidence>
<dbReference type="InterPro" id="IPR036396">
    <property type="entry name" value="Cyt_P450_sf"/>
</dbReference>
<feature type="domain" description="FAD-binding" evidence="9">
    <location>
        <begin position="2"/>
        <end position="285"/>
    </location>
</feature>
<dbReference type="InterPro" id="IPR050529">
    <property type="entry name" value="CYP450_sterol_14alpha_dmase"/>
</dbReference>
<dbReference type="Gene3D" id="3.30.70.2450">
    <property type="match status" value="1"/>
</dbReference>
<evidence type="ECO:0000256" key="3">
    <source>
        <dbReference type="ARBA" id="ARBA00022630"/>
    </source>
</evidence>
<dbReference type="STRING" id="329885.A0A4U0UQB5"/>
<dbReference type="InterPro" id="IPR036188">
    <property type="entry name" value="FAD/NAD-bd_sf"/>
</dbReference>
<dbReference type="PROSITE" id="PS00086">
    <property type="entry name" value="CYTOCHROME_P450"/>
    <property type="match status" value="1"/>
</dbReference>
<dbReference type="SUPFAM" id="SSF48264">
    <property type="entry name" value="Cytochrome P450"/>
    <property type="match status" value="1"/>
</dbReference>
<name>A0A4U0UQB5_9PEZI</name>
<keyword evidence="8" id="KW-0503">Monooxygenase</keyword>
<keyword evidence="5" id="KW-0274">FAD</keyword>
<proteinExistence type="inferred from homology"/>
<dbReference type="InterPro" id="IPR002938">
    <property type="entry name" value="FAD-bd"/>
</dbReference>
<evidence type="ECO:0000256" key="1">
    <source>
        <dbReference type="ARBA" id="ARBA00010617"/>
    </source>
</evidence>
<evidence type="ECO:0000259" key="9">
    <source>
        <dbReference type="Pfam" id="PF01494"/>
    </source>
</evidence>
<dbReference type="GO" id="GO:0008395">
    <property type="term" value="F:steroid hydroxylase activity"/>
    <property type="evidence" value="ECO:0007669"/>
    <property type="project" value="TreeGrafter"/>
</dbReference>
<dbReference type="AlphaFoldDB" id="A0A4U0UQB5"/>
<evidence type="ECO:0000256" key="6">
    <source>
        <dbReference type="ARBA" id="ARBA00023002"/>
    </source>
</evidence>
<evidence type="ECO:0000256" key="2">
    <source>
        <dbReference type="ARBA" id="ARBA00022617"/>
    </source>
</evidence>
<dbReference type="Gene3D" id="1.10.630.10">
    <property type="entry name" value="Cytochrome P450"/>
    <property type="match status" value="1"/>
</dbReference>
<keyword evidence="7 8" id="KW-0408">Iron</keyword>
<evidence type="ECO:0000313" key="11">
    <source>
        <dbReference type="Proteomes" id="UP000310066"/>
    </source>
</evidence>
<dbReference type="InterPro" id="IPR017972">
    <property type="entry name" value="Cyt_P450_CS"/>
</dbReference>
<dbReference type="OrthoDB" id="10016252at2759"/>
<dbReference type="PANTHER" id="PTHR24304">
    <property type="entry name" value="CYTOCHROME P450 FAMILY 7"/>
    <property type="match status" value="1"/>
</dbReference>
<dbReference type="Gene3D" id="3.50.50.60">
    <property type="entry name" value="FAD/NAD(P)-binding domain"/>
    <property type="match status" value="1"/>
</dbReference>
<organism evidence="10 11">
    <name type="scientific">Friedmanniomyces endolithicus</name>
    <dbReference type="NCBI Taxonomy" id="329885"/>
    <lineage>
        <taxon>Eukaryota</taxon>
        <taxon>Fungi</taxon>
        <taxon>Dikarya</taxon>
        <taxon>Ascomycota</taxon>
        <taxon>Pezizomycotina</taxon>
        <taxon>Dothideomycetes</taxon>
        <taxon>Dothideomycetidae</taxon>
        <taxon>Mycosphaerellales</taxon>
        <taxon>Teratosphaeriaceae</taxon>
        <taxon>Friedmanniomyces</taxon>
    </lineage>
</organism>
<evidence type="ECO:0000256" key="7">
    <source>
        <dbReference type="ARBA" id="ARBA00023004"/>
    </source>
</evidence>
<comment type="caution">
    <text evidence="10">The sequence shown here is derived from an EMBL/GenBank/DDBJ whole genome shotgun (WGS) entry which is preliminary data.</text>
</comment>
<dbReference type="GO" id="GO:0016705">
    <property type="term" value="F:oxidoreductase activity, acting on paired donors, with incorporation or reduction of molecular oxygen"/>
    <property type="evidence" value="ECO:0007669"/>
    <property type="project" value="InterPro"/>
</dbReference>
<dbReference type="PANTHER" id="PTHR24304:SF2">
    <property type="entry name" value="24-HYDROXYCHOLESTEROL 7-ALPHA-HYDROXYLASE"/>
    <property type="match status" value="1"/>
</dbReference>
<protein>
    <recommendedName>
        <fullName evidence="9">FAD-binding domain-containing protein</fullName>
    </recommendedName>
</protein>
<dbReference type="SUPFAM" id="SSF51905">
    <property type="entry name" value="FAD/NAD(P)-binding domain"/>
    <property type="match status" value="1"/>
</dbReference>
<keyword evidence="3" id="KW-0285">Flavoprotein</keyword>
<dbReference type="EMBL" id="NAJP01000047">
    <property type="protein sequence ID" value="TKA38141.1"/>
    <property type="molecule type" value="Genomic_DNA"/>
</dbReference>
<dbReference type="GO" id="GO:0005506">
    <property type="term" value="F:iron ion binding"/>
    <property type="evidence" value="ECO:0007669"/>
    <property type="project" value="InterPro"/>
</dbReference>
<dbReference type="PRINTS" id="PR00420">
    <property type="entry name" value="RNGMNOXGNASE"/>
</dbReference>
<reference evidence="10 11" key="1">
    <citation type="submission" date="2017-03" db="EMBL/GenBank/DDBJ databases">
        <title>Genomes of endolithic fungi from Antarctica.</title>
        <authorList>
            <person name="Coleine C."/>
            <person name="Masonjones S."/>
            <person name="Stajich J.E."/>
        </authorList>
    </citation>
    <scope>NUCLEOTIDE SEQUENCE [LARGE SCALE GENOMIC DNA]</scope>
    <source>
        <strain evidence="10 11">CCFEE 5311</strain>
    </source>
</reference>
<keyword evidence="4 8" id="KW-0479">Metal-binding</keyword>